<dbReference type="PATRIC" id="fig|243230.17.peg.1954"/>
<dbReference type="PIR" id="E75358">
    <property type="entry name" value="E75358"/>
</dbReference>
<reference evidence="1 2" key="1">
    <citation type="journal article" date="1999" name="Science">
        <title>Genome sequence of the radioresistant bacterium Deinococcus radiodurans R1.</title>
        <authorList>
            <person name="White O."/>
            <person name="Eisen J.A."/>
            <person name="Heidelberg J.F."/>
            <person name="Hickey E.K."/>
            <person name="Peterson J.D."/>
            <person name="Dodson R.J."/>
            <person name="Haft D.H."/>
            <person name="Gwinn M.L."/>
            <person name="Nelson W.C."/>
            <person name="Richardson D.L."/>
            <person name="Moffat K.S."/>
            <person name="Qin H."/>
            <person name="Jiang L."/>
            <person name="Pamphile W."/>
            <person name="Crosby M."/>
            <person name="Shen M."/>
            <person name="Vamathevan J.J."/>
            <person name="Lam P."/>
            <person name="McDonald L."/>
            <person name="Utterback T."/>
            <person name="Zalewski C."/>
            <person name="Makarova K.S."/>
            <person name="Aravind L."/>
            <person name="Daly M.J."/>
            <person name="Minton K.W."/>
            <person name="Fleischmann R.D."/>
            <person name="Ketchum K.A."/>
            <person name="Nelson K.E."/>
            <person name="Salzberg S."/>
            <person name="Smith H.O."/>
            <person name="Venter J.C."/>
            <person name="Fraser C.M."/>
        </authorList>
    </citation>
    <scope>NUCLEOTIDE SEQUENCE [LARGE SCALE GENOMIC DNA]</scope>
    <source>
        <strain evidence="2">ATCC 13939 / DSM 20539 / JCM 16871 / LMG 4051 / NBRC 15346 / NCIMB 9279 / R1 / VKM B-1422</strain>
    </source>
</reference>
<evidence type="ECO:0000313" key="2">
    <source>
        <dbReference type="Proteomes" id="UP000002524"/>
    </source>
</evidence>
<dbReference type="HOGENOM" id="CLU_1568166_0_0_0"/>
<dbReference type="AlphaFoldDB" id="Q9RTL6"/>
<evidence type="ECO:0000313" key="1">
    <source>
        <dbReference type="EMBL" id="AAF11306.1"/>
    </source>
</evidence>
<dbReference type="Gene3D" id="3.40.50.2020">
    <property type="match status" value="1"/>
</dbReference>
<proteinExistence type="predicted"/>
<dbReference type="RefSeq" id="WP_010888379.1">
    <property type="nucleotide sequence ID" value="NC_001263.1"/>
</dbReference>
<organism evidence="1 2">
    <name type="scientific">Deinococcus radiodurans (strain ATCC 13939 / DSM 20539 / JCM 16871 / CCUG 27074 / LMG 4051 / NBRC 15346 / NCIMB 9279 / VKM B-1422 / R1)</name>
    <dbReference type="NCBI Taxonomy" id="243230"/>
    <lineage>
        <taxon>Bacteria</taxon>
        <taxon>Thermotogati</taxon>
        <taxon>Deinococcota</taxon>
        <taxon>Deinococci</taxon>
        <taxon>Deinococcales</taxon>
        <taxon>Deinococcaceae</taxon>
        <taxon>Deinococcus</taxon>
    </lineage>
</organism>
<dbReference type="OrthoDB" id="68589at2"/>
<gene>
    <name evidence="1" type="ordered locus">DR_1744</name>
</gene>
<name>Q9RTL6_DEIRA</name>
<dbReference type="KEGG" id="dra:DR_1744"/>
<dbReference type="EnsemblBacteria" id="AAF11306">
    <property type="protein sequence ID" value="AAF11306"/>
    <property type="gene ID" value="DR_1744"/>
</dbReference>
<sequence length="170" mass="17992">MMLAFREALTALLPAPEDTLRLHLQQMTAQDWAPLADLFAARLPEFDAVVALPGAETLGEQVAQMRGVPLLHAGTRALSGPQGASAVQGEALLLTPQLGSGDAELAALQQARDQGLNVTVLGTAVERTSLGGRQRLTQLGVTVRAALQLADTPEGLNLERRTPDRWLTSA</sequence>
<dbReference type="InParanoid" id="Q9RTL6"/>
<accession>Q9RTL6</accession>
<keyword evidence="2" id="KW-1185">Reference proteome</keyword>
<protein>
    <submittedName>
        <fullName evidence="1">Uncharacterized protein</fullName>
    </submittedName>
</protein>
<dbReference type="Proteomes" id="UP000002524">
    <property type="component" value="Chromosome 1"/>
</dbReference>
<dbReference type="InterPro" id="IPR029057">
    <property type="entry name" value="PRTase-like"/>
</dbReference>
<dbReference type="GeneID" id="69517982"/>
<dbReference type="SUPFAM" id="SSF53271">
    <property type="entry name" value="PRTase-like"/>
    <property type="match status" value="1"/>
</dbReference>
<dbReference type="PaxDb" id="243230-DR_1744"/>
<dbReference type="EMBL" id="AE000513">
    <property type="protein sequence ID" value="AAF11306.1"/>
    <property type="molecule type" value="Genomic_DNA"/>
</dbReference>